<keyword evidence="3" id="KW-1185">Reference proteome</keyword>
<dbReference type="InterPro" id="IPR015943">
    <property type="entry name" value="WD40/YVTN_repeat-like_dom_sf"/>
</dbReference>
<evidence type="ECO:0000313" key="3">
    <source>
        <dbReference type="Proteomes" id="UP000636458"/>
    </source>
</evidence>
<name>A0A934SJU8_9MICO</name>
<dbReference type="EMBL" id="JAEPES010000001">
    <property type="protein sequence ID" value="MBK4346630.1"/>
    <property type="molecule type" value="Genomic_DNA"/>
</dbReference>
<dbReference type="InterPro" id="IPR011048">
    <property type="entry name" value="Haem_d1_sf"/>
</dbReference>
<accession>A0A934SJU8</accession>
<protein>
    <submittedName>
        <fullName evidence="2">Beta-propeller fold lactonase family protein</fullName>
    </submittedName>
</protein>
<comment type="similarity">
    <text evidence="1">Belongs to the cycloisomerase 2 family.</text>
</comment>
<organism evidence="2 3">
    <name type="scientific">Lacisediminihabitans changchengi</name>
    <dbReference type="NCBI Taxonomy" id="2787634"/>
    <lineage>
        <taxon>Bacteria</taxon>
        <taxon>Bacillati</taxon>
        <taxon>Actinomycetota</taxon>
        <taxon>Actinomycetes</taxon>
        <taxon>Micrococcales</taxon>
        <taxon>Microbacteriaceae</taxon>
        <taxon>Lacisediminihabitans</taxon>
    </lineage>
</organism>
<reference evidence="2" key="1">
    <citation type="submission" date="2021-01" db="EMBL/GenBank/DDBJ databases">
        <title>Lacisediminihabitans sp. nov. strain G11-30, isolated from Antarctic Soil.</title>
        <authorList>
            <person name="Li J."/>
        </authorList>
    </citation>
    <scope>NUCLEOTIDE SEQUENCE</scope>
    <source>
        <strain evidence="2">G11-30</strain>
    </source>
</reference>
<dbReference type="PANTHER" id="PTHR30344:SF1">
    <property type="entry name" value="6-PHOSPHOGLUCONOLACTONASE"/>
    <property type="match status" value="1"/>
</dbReference>
<dbReference type="RefSeq" id="WP_200554947.1">
    <property type="nucleotide sequence ID" value="NZ_JAEPES010000001.1"/>
</dbReference>
<dbReference type="GO" id="GO:0017057">
    <property type="term" value="F:6-phosphogluconolactonase activity"/>
    <property type="evidence" value="ECO:0007669"/>
    <property type="project" value="TreeGrafter"/>
</dbReference>
<dbReference type="InterPro" id="IPR019405">
    <property type="entry name" value="Lactonase_7-beta_prop"/>
</dbReference>
<evidence type="ECO:0000313" key="2">
    <source>
        <dbReference type="EMBL" id="MBK4346630.1"/>
    </source>
</evidence>
<dbReference type="SUPFAM" id="SSF51004">
    <property type="entry name" value="C-terminal (heme d1) domain of cytochrome cd1-nitrite reductase"/>
    <property type="match status" value="1"/>
</dbReference>
<dbReference type="InterPro" id="IPR050282">
    <property type="entry name" value="Cycloisomerase_2"/>
</dbReference>
<dbReference type="Pfam" id="PF10282">
    <property type="entry name" value="Lactonase"/>
    <property type="match status" value="1"/>
</dbReference>
<dbReference type="Proteomes" id="UP000636458">
    <property type="component" value="Unassembled WGS sequence"/>
</dbReference>
<dbReference type="AlphaFoldDB" id="A0A934SJU8"/>
<dbReference type="Gene3D" id="2.130.10.10">
    <property type="entry name" value="YVTN repeat-like/Quinoprotein amine dehydrogenase"/>
    <property type="match status" value="1"/>
</dbReference>
<gene>
    <name evidence="2" type="ORF">IV501_03180</name>
</gene>
<evidence type="ECO:0000256" key="1">
    <source>
        <dbReference type="ARBA" id="ARBA00005564"/>
    </source>
</evidence>
<proteinExistence type="inferred from homology"/>
<comment type="caution">
    <text evidence="2">The sequence shown here is derived from an EMBL/GenBank/DDBJ whole genome shotgun (WGS) entry which is preliminary data.</text>
</comment>
<sequence>MTDFWVGSYTASMGGQARGIGWAQTRDDGTLEYRGVAAEASSPSFLAHGHPNSVGAGILYAVDEAAARIEAYRVVAPGMLEPLGGQATSGAAPCHISVTQDHLYVANYVGGTADRFTLNVDGSVGELVDTLRGTGSGPHAAQEGPHLHSTLPVGESVLSADLGSDLVREQRLVGGQRDPAEATFAIDETIRPDSPSLMLVAETEFPPATGPRDLLLTDGEIFALGELSGALFRLNEHGAILASGRSVADWAPGDHAAALAAYGDWLYTGLRGSNRIAVAHRGDLAPAFSLPTGGDWPRHLIVAGETLHVANQLSSTVTSFRLDRTTGIPTPVGAPAAVPSPTYLLPA</sequence>
<dbReference type="PANTHER" id="PTHR30344">
    <property type="entry name" value="6-PHOSPHOGLUCONOLACTONASE-RELATED"/>
    <property type="match status" value="1"/>
</dbReference>